<dbReference type="EMBL" id="BARV01025811">
    <property type="protein sequence ID" value="GAI34014.1"/>
    <property type="molecule type" value="Genomic_DNA"/>
</dbReference>
<accession>X1PT28</accession>
<proteinExistence type="predicted"/>
<sequence>ERGRERLNLSSFWEFVLTFNSSHISYLADFALTYGAVQDYAVKDLIRLLSEKDKMGERKAIISILGQRGTKEAVDCLIELSETGLSGYLPSITSALAQAGTKKAVDCLIELSRTEHPWDLVCVASALAQAGTKEAVDRLLEWYPNETRRLMVGELRQDVGIALGKVYTKELFVSRIKSIVELGPYPGQYHVLYSACGYRSIELLNKEIKSPLLSNEQRRNCRNVLFMMVEENIDFPLRNVNRVYDFNAPSGQGMIELYFSG</sequence>
<evidence type="ECO:0000313" key="1">
    <source>
        <dbReference type="EMBL" id="GAI34014.1"/>
    </source>
</evidence>
<reference evidence="1" key="1">
    <citation type="journal article" date="2014" name="Front. Microbiol.">
        <title>High frequency of phylogenetically diverse reductive dehalogenase-homologous genes in deep subseafloor sedimentary metagenomes.</title>
        <authorList>
            <person name="Kawai M."/>
            <person name="Futagami T."/>
            <person name="Toyoda A."/>
            <person name="Takaki Y."/>
            <person name="Nishi S."/>
            <person name="Hori S."/>
            <person name="Arai W."/>
            <person name="Tsubouchi T."/>
            <person name="Morono Y."/>
            <person name="Uchiyama I."/>
            <person name="Ito T."/>
            <person name="Fujiyama A."/>
            <person name="Inagaki F."/>
            <person name="Takami H."/>
        </authorList>
    </citation>
    <scope>NUCLEOTIDE SEQUENCE</scope>
    <source>
        <strain evidence="1">Expedition CK06-06</strain>
    </source>
</reference>
<feature type="non-terminal residue" evidence="1">
    <location>
        <position position="1"/>
    </location>
</feature>
<name>X1PT28_9ZZZZ</name>
<dbReference type="InterPro" id="IPR016024">
    <property type="entry name" value="ARM-type_fold"/>
</dbReference>
<organism evidence="1">
    <name type="scientific">marine sediment metagenome</name>
    <dbReference type="NCBI Taxonomy" id="412755"/>
    <lineage>
        <taxon>unclassified sequences</taxon>
        <taxon>metagenomes</taxon>
        <taxon>ecological metagenomes</taxon>
    </lineage>
</organism>
<protein>
    <recommendedName>
        <fullName evidence="2">HEAT repeat domain-containing protein</fullName>
    </recommendedName>
</protein>
<dbReference type="AlphaFoldDB" id="X1PT28"/>
<comment type="caution">
    <text evidence="1">The sequence shown here is derived from an EMBL/GenBank/DDBJ whole genome shotgun (WGS) entry which is preliminary data.</text>
</comment>
<dbReference type="SUPFAM" id="SSF48371">
    <property type="entry name" value="ARM repeat"/>
    <property type="match status" value="1"/>
</dbReference>
<evidence type="ECO:0008006" key="2">
    <source>
        <dbReference type="Google" id="ProtNLM"/>
    </source>
</evidence>
<gene>
    <name evidence="1" type="ORF">S06H3_41820</name>
</gene>
<dbReference type="InterPro" id="IPR011989">
    <property type="entry name" value="ARM-like"/>
</dbReference>
<dbReference type="Gene3D" id="1.25.10.10">
    <property type="entry name" value="Leucine-rich Repeat Variant"/>
    <property type="match status" value="1"/>
</dbReference>